<dbReference type="Proteomes" id="UP000075902">
    <property type="component" value="Unassembled WGS sequence"/>
</dbReference>
<dbReference type="EnsemblMetazoa" id="AMEC008440-RA">
    <property type="protein sequence ID" value="AMEC008440-PA"/>
    <property type="gene ID" value="AMEC008440"/>
</dbReference>
<dbReference type="AlphaFoldDB" id="A0A182TUA7"/>
<name>A0A182TUA7_9DIPT</name>
<accession>A0A182TUA7</accession>
<keyword evidence="2" id="KW-1185">Reference proteome</keyword>
<reference evidence="2" key="1">
    <citation type="submission" date="2014-01" db="EMBL/GenBank/DDBJ databases">
        <title>The Genome Sequence of Anopheles melas CM1001059_A (V2).</title>
        <authorList>
            <consortium name="The Broad Institute Genomics Platform"/>
            <person name="Neafsey D.E."/>
            <person name="Besansky N."/>
            <person name="Howell P."/>
            <person name="Walton C."/>
            <person name="Young S.K."/>
            <person name="Zeng Q."/>
            <person name="Gargeya S."/>
            <person name="Fitzgerald M."/>
            <person name="Haas B."/>
            <person name="Abouelleil A."/>
            <person name="Allen A.W."/>
            <person name="Alvarado L."/>
            <person name="Arachchi H.M."/>
            <person name="Berlin A.M."/>
            <person name="Chapman S.B."/>
            <person name="Gainer-Dewar J."/>
            <person name="Goldberg J."/>
            <person name="Griggs A."/>
            <person name="Gujja S."/>
            <person name="Hansen M."/>
            <person name="Howarth C."/>
            <person name="Imamovic A."/>
            <person name="Ireland A."/>
            <person name="Larimer J."/>
            <person name="McCowan C."/>
            <person name="Murphy C."/>
            <person name="Pearson M."/>
            <person name="Poon T.W."/>
            <person name="Priest M."/>
            <person name="Roberts A."/>
            <person name="Saif S."/>
            <person name="Shea T."/>
            <person name="Sisk P."/>
            <person name="Sykes S."/>
            <person name="Wortman J."/>
            <person name="Nusbaum C."/>
            <person name="Birren B."/>
        </authorList>
    </citation>
    <scope>NUCLEOTIDE SEQUENCE [LARGE SCALE GENOMIC DNA]</scope>
    <source>
        <strain evidence="2">CM1001059</strain>
    </source>
</reference>
<protein>
    <submittedName>
        <fullName evidence="1">Uncharacterized protein</fullName>
    </submittedName>
</protein>
<sequence length="155" mass="16108">MPYYLFPGGGLAPLPAAVPERGKHRALATFTSVALVANAAENEPAVSSVGDLVGVRGELPSVEARSACSAWLMTAALIGLNLAYFDCTFWKRLPKLDDMVLPGCRVIVLVAPPNAPSHKTILATAAGKVGSLLGAANGGDLAYHSAAKRSVRRLD</sequence>
<organism evidence="1 2">
    <name type="scientific">Anopheles melas</name>
    <dbReference type="NCBI Taxonomy" id="34690"/>
    <lineage>
        <taxon>Eukaryota</taxon>
        <taxon>Metazoa</taxon>
        <taxon>Ecdysozoa</taxon>
        <taxon>Arthropoda</taxon>
        <taxon>Hexapoda</taxon>
        <taxon>Insecta</taxon>
        <taxon>Pterygota</taxon>
        <taxon>Neoptera</taxon>
        <taxon>Endopterygota</taxon>
        <taxon>Diptera</taxon>
        <taxon>Nematocera</taxon>
        <taxon>Culicoidea</taxon>
        <taxon>Culicidae</taxon>
        <taxon>Anophelinae</taxon>
        <taxon>Anopheles</taxon>
    </lineage>
</organism>
<dbReference type="VEuPathDB" id="VectorBase:AMEC008440"/>
<reference evidence="1" key="2">
    <citation type="submission" date="2020-05" db="UniProtKB">
        <authorList>
            <consortium name="EnsemblMetazoa"/>
        </authorList>
    </citation>
    <scope>IDENTIFICATION</scope>
    <source>
        <strain evidence="1">CM1001059</strain>
    </source>
</reference>
<proteinExistence type="predicted"/>
<evidence type="ECO:0000313" key="1">
    <source>
        <dbReference type="EnsemblMetazoa" id="AMEC008440-PA"/>
    </source>
</evidence>
<evidence type="ECO:0000313" key="2">
    <source>
        <dbReference type="Proteomes" id="UP000075902"/>
    </source>
</evidence>